<feature type="domain" description="F-box" evidence="1">
    <location>
        <begin position="1"/>
        <end position="37"/>
    </location>
</feature>
<dbReference type="EMBL" id="KQ965734">
    <property type="protein sequence ID" value="KXS20921.1"/>
    <property type="molecule type" value="Genomic_DNA"/>
</dbReference>
<organism evidence="2 3">
    <name type="scientific">Gonapodya prolifera (strain JEL478)</name>
    <name type="common">Monoblepharis prolifera</name>
    <dbReference type="NCBI Taxonomy" id="1344416"/>
    <lineage>
        <taxon>Eukaryota</taxon>
        <taxon>Fungi</taxon>
        <taxon>Fungi incertae sedis</taxon>
        <taxon>Chytridiomycota</taxon>
        <taxon>Chytridiomycota incertae sedis</taxon>
        <taxon>Monoblepharidomycetes</taxon>
        <taxon>Monoblepharidales</taxon>
        <taxon>Gonapodyaceae</taxon>
        <taxon>Gonapodya</taxon>
    </lineage>
</organism>
<dbReference type="AlphaFoldDB" id="A0A139AW01"/>
<dbReference type="InterPro" id="IPR001810">
    <property type="entry name" value="F-box_dom"/>
</dbReference>
<gene>
    <name evidence="2" type="ORF">M427DRAFT_51874</name>
</gene>
<proteinExistence type="predicted"/>
<reference evidence="2 3" key="1">
    <citation type="journal article" date="2015" name="Genome Biol. Evol.">
        <title>Phylogenomic analyses indicate that early fungi evolved digesting cell walls of algal ancestors of land plants.</title>
        <authorList>
            <person name="Chang Y."/>
            <person name="Wang S."/>
            <person name="Sekimoto S."/>
            <person name="Aerts A.L."/>
            <person name="Choi C."/>
            <person name="Clum A."/>
            <person name="LaButti K.M."/>
            <person name="Lindquist E.A."/>
            <person name="Yee Ngan C."/>
            <person name="Ohm R.A."/>
            <person name="Salamov A.A."/>
            <person name="Grigoriev I.V."/>
            <person name="Spatafora J.W."/>
            <person name="Berbee M.L."/>
        </authorList>
    </citation>
    <scope>NUCLEOTIDE SEQUENCE [LARGE SCALE GENOMIC DNA]</scope>
    <source>
        <strain evidence="2 3">JEL478</strain>
    </source>
</reference>
<evidence type="ECO:0000313" key="3">
    <source>
        <dbReference type="Proteomes" id="UP000070544"/>
    </source>
</evidence>
<evidence type="ECO:0000259" key="1">
    <source>
        <dbReference type="PROSITE" id="PS50181"/>
    </source>
</evidence>
<dbReference type="Proteomes" id="UP000070544">
    <property type="component" value="Unassembled WGS sequence"/>
</dbReference>
<evidence type="ECO:0000313" key="2">
    <source>
        <dbReference type="EMBL" id="KXS20921.1"/>
    </source>
</evidence>
<keyword evidence="3" id="KW-1185">Reference proteome</keyword>
<accession>A0A139AW01</accession>
<dbReference type="PROSITE" id="PS50181">
    <property type="entry name" value="FBOX"/>
    <property type="match status" value="1"/>
</dbReference>
<sequence>MESLPAEILQKIFHLTSPRCFFGDLPRVCRQWNAVVRLQESISIAVSTILTTSKRHGELDITISVELLPRFHVVGGKLVSGVAQLRCMENVFYGEIFDPTALNERTRVLVAKTMGTSVSIIHVAVTLPGYNNDRPGDGERKVAKRMMTYTCHLQPLSVAGGSDLLLESWKTSNLSPLNSVLNLRSKDRSPNYNGWSVCSQGASAMFPRVSSIDVYCDWSDDIFRKALSRSGADWGSRVQRFTFHTLGHSAPRAVLPTVLPSVHTSLVDLGVIPLSWGDTDIQSLRLPLSFRVHRSVRRLRMCAISTGKPPRNCVKDLLHTVARAFPHVEELFVEIFKPNGDLRGPRPSFPWSLSENILGESQEELSAGSPDAGFVWGDILVNTVNFHTCRVEEGGDWDPFTEIFAHQLKDALVRGAKRVTVCRAAVGGKSDIDTLFGKIF</sequence>
<name>A0A139AW01_GONPJ</name>
<protein>
    <recommendedName>
        <fullName evidence="1">F-box domain-containing protein</fullName>
    </recommendedName>
</protein>